<accession>A0A0W0G3F8</accession>
<name>A0A0W0G3F8_MONRR</name>
<organism evidence="1 2">
    <name type="scientific">Moniliophthora roreri</name>
    <name type="common">Frosty pod rot fungus</name>
    <name type="synonym">Monilia roreri</name>
    <dbReference type="NCBI Taxonomy" id="221103"/>
    <lineage>
        <taxon>Eukaryota</taxon>
        <taxon>Fungi</taxon>
        <taxon>Dikarya</taxon>
        <taxon>Basidiomycota</taxon>
        <taxon>Agaricomycotina</taxon>
        <taxon>Agaricomycetes</taxon>
        <taxon>Agaricomycetidae</taxon>
        <taxon>Agaricales</taxon>
        <taxon>Marasmiineae</taxon>
        <taxon>Marasmiaceae</taxon>
        <taxon>Moniliophthora</taxon>
    </lineage>
</organism>
<proteinExistence type="predicted"/>
<protein>
    <submittedName>
        <fullName evidence="1">Uncharacterized protein</fullName>
    </submittedName>
</protein>
<sequence>MQPFSRFSATLQMPSLIAIVGFALVAGRVVATPFPVALPLPIIYADPVHSNSLREDVAFLGGRAVWNANESTPIAPSLPFDARDLLLDDHLLGISGLLNLFSTSSADIDSMYGCAQKCGSADDFRNRCSSYSSSILIPLQTVSDMLRKPAERGGLRYFDNHDQLQILLKRTIDFIKNLLLYIKKLVDHIPILQPLMSALTEQIKCIIEEILDILENITDALLNDCKVKLGLLLQACSCQDEILGLCLDDGILRGALL</sequence>
<dbReference type="AlphaFoldDB" id="A0A0W0G3F8"/>
<comment type="caution">
    <text evidence="1">The sequence shown here is derived from an EMBL/GenBank/DDBJ whole genome shotgun (WGS) entry which is preliminary data.</text>
</comment>
<reference evidence="1 2" key="1">
    <citation type="submission" date="2015-12" db="EMBL/GenBank/DDBJ databases">
        <title>Draft genome sequence of Moniliophthora roreri, the causal agent of frosty pod rot of cacao.</title>
        <authorList>
            <person name="Aime M.C."/>
            <person name="Diaz-Valderrama J.R."/>
            <person name="Kijpornyongpan T."/>
            <person name="Phillips-Mora W."/>
        </authorList>
    </citation>
    <scope>NUCLEOTIDE SEQUENCE [LARGE SCALE GENOMIC DNA]</scope>
    <source>
        <strain evidence="1 2">MCA 2952</strain>
    </source>
</reference>
<evidence type="ECO:0000313" key="2">
    <source>
        <dbReference type="Proteomes" id="UP000054988"/>
    </source>
</evidence>
<dbReference type="Proteomes" id="UP000054988">
    <property type="component" value="Unassembled WGS sequence"/>
</dbReference>
<gene>
    <name evidence="1" type="ORF">WG66_4306</name>
</gene>
<evidence type="ECO:0000313" key="1">
    <source>
        <dbReference type="EMBL" id="KTB43135.1"/>
    </source>
</evidence>
<dbReference type="EMBL" id="LATX01001245">
    <property type="protein sequence ID" value="KTB43135.1"/>
    <property type="molecule type" value="Genomic_DNA"/>
</dbReference>
<dbReference type="eggNOG" id="ENOG502SPYR">
    <property type="taxonomic scope" value="Eukaryota"/>
</dbReference>